<gene>
    <name evidence="2" type="ORF">B0X70_06865</name>
</gene>
<evidence type="ECO:0000313" key="2">
    <source>
        <dbReference type="EMBL" id="QXF36180.1"/>
    </source>
</evidence>
<organism evidence="2 3">
    <name type="scientific">Photorhabdus akhurstii</name>
    <dbReference type="NCBI Taxonomy" id="171438"/>
    <lineage>
        <taxon>Bacteria</taxon>
        <taxon>Pseudomonadati</taxon>
        <taxon>Pseudomonadota</taxon>
        <taxon>Gammaproteobacteria</taxon>
        <taxon>Enterobacterales</taxon>
        <taxon>Morganellaceae</taxon>
        <taxon>Photorhabdus</taxon>
    </lineage>
</organism>
<dbReference type="Pfam" id="PF08845">
    <property type="entry name" value="SymE_toxin"/>
    <property type="match status" value="1"/>
</dbReference>
<accession>A0ABX8M063</accession>
<evidence type="ECO:0000259" key="1">
    <source>
        <dbReference type="Pfam" id="PF08845"/>
    </source>
</evidence>
<dbReference type="EMBL" id="CP020335">
    <property type="protein sequence ID" value="QXF36180.1"/>
    <property type="molecule type" value="Genomic_DNA"/>
</dbReference>
<sequence>MSNVDYFSSSSTYNITNCCTYYRGKPNPYPQLTIEGRWLAALGFTMGTPITITREAGQLIIQIG</sequence>
<keyword evidence="3" id="KW-1185">Reference proteome</keyword>
<dbReference type="InterPro" id="IPR014944">
    <property type="entry name" value="Toxin_SymE-like"/>
</dbReference>
<name>A0ABX8M063_9GAMM</name>
<protein>
    <recommendedName>
        <fullName evidence="1">Toxin SymE-like domain-containing protein</fullName>
    </recommendedName>
</protein>
<evidence type="ECO:0000313" key="3">
    <source>
        <dbReference type="Proteomes" id="UP000693715"/>
    </source>
</evidence>
<feature type="domain" description="Toxin SymE-like" evidence="1">
    <location>
        <begin position="20"/>
        <end position="62"/>
    </location>
</feature>
<proteinExistence type="predicted"/>
<reference evidence="2 3" key="1">
    <citation type="submission" date="2017-03" db="EMBL/GenBank/DDBJ databases">
        <title>Genome comparison of Photorhabdus luminescens strain 0813-124 phase variants.</title>
        <authorList>
            <person name="Chien C.-C."/>
            <person name="Chen W.-J."/>
            <person name="Shih M.-C."/>
            <person name="Hsieh F.-C."/>
        </authorList>
    </citation>
    <scope>NUCLEOTIDE SEQUENCE [LARGE SCALE GENOMIC DNA]</scope>
    <source>
        <strain evidence="2 3">0813-124 phase II</strain>
    </source>
</reference>
<dbReference type="Proteomes" id="UP000693715">
    <property type="component" value="Chromosome"/>
</dbReference>